<sequence length="83" mass="9443">MRSYRLGYINKKGEFKIATIDAKTYHQARRKLGESGVVDMMKTLSVDFQKLKDQGVDLDNPTRDDYTMPKLVIDVSGEVEGDD</sequence>
<evidence type="ECO:0000313" key="1">
    <source>
        <dbReference type="EMBL" id="EKU93157.1"/>
    </source>
</evidence>
<reference evidence="1 2" key="1">
    <citation type="submission" date="2012-09" db="EMBL/GenBank/DDBJ databases">
        <title>The Genome Sequence of Alloiococcus otitis ATCC 51267.</title>
        <authorList>
            <consortium name="The Broad Institute Genome Sequencing Platform"/>
            <person name="Earl A."/>
            <person name="Ward D."/>
            <person name="Feldgarden M."/>
            <person name="Gevers D."/>
            <person name="Huys G."/>
            <person name="Walker B."/>
            <person name="Young S.K."/>
            <person name="Zeng Q."/>
            <person name="Gargeya S."/>
            <person name="Fitzgerald M."/>
            <person name="Haas B."/>
            <person name="Abouelleil A."/>
            <person name="Alvarado L."/>
            <person name="Arachchi H.M."/>
            <person name="Berlin A.M."/>
            <person name="Chapman S.B."/>
            <person name="Goldberg J."/>
            <person name="Griggs A."/>
            <person name="Gujja S."/>
            <person name="Hansen M."/>
            <person name="Howarth C."/>
            <person name="Imamovic A."/>
            <person name="Larimer J."/>
            <person name="McCowen C."/>
            <person name="Montmayeur A."/>
            <person name="Murphy C."/>
            <person name="Neiman D."/>
            <person name="Pearson M."/>
            <person name="Priest M."/>
            <person name="Roberts A."/>
            <person name="Saif S."/>
            <person name="Shea T."/>
            <person name="Sisk P."/>
            <person name="Sykes S."/>
            <person name="Wortman J."/>
            <person name="Nusbaum C."/>
            <person name="Birren B."/>
        </authorList>
    </citation>
    <scope>NUCLEOTIDE SEQUENCE [LARGE SCALE GENOMIC DNA]</scope>
    <source>
        <strain evidence="1 2">ATCC 51267</strain>
    </source>
</reference>
<keyword evidence="2" id="KW-1185">Reference proteome</keyword>
<accession>K9EQD8</accession>
<evidence type="ECO:0000313" key="2">
    <source>
        <dbReference type="Proteomes" id="UP000009875"/>
    </source>
</evidence>
<name>K9EQD8_9LACT</name>
<dbReference type="Proteomes" id="UP000009875">
    <property type="component" value="Unassembled WGS sequence"/>
</dbReference>
<dbReference type="STRING" id="883081.HMPREF9698_01499"/>
<comment type="caution">
    <text evidence="1">The sequence shown here is derived from an EMBL/GenBank/DDBJ whole genome shotgun (WGS) entry which is preliminary data.</text>
</comment>
<dbReference type="RefSeq" id="WP_003778653.1">
    <property type="nucleotide sequence ID" value="NZ_JH992960.1"/>
</dbReference>
<dbReference type="HOGENOM" id="CLU_2535184_0_0_9"/>
<dbReference type="AlphaFoldDB" id="K9EQD8"/>
<protein>
    <submittedName>
        <fullName evidence="1">Uncharacterized protein</fullName>
    </submittedName>
</protein>
<gene>
    <name evidence="1" type="ORF">HMPREF9698_01499</name>
</gene>
<proteinExistence type="predicted"/>
<dbReference type="EMBL" id="AGXA01000024">
    <property type="protein sequence ID" value="EKU93157.1"/>
    <property type="molecule type" value="Genomic_DNA"/>
</dbReference>
<dbReference type="PATRIC" id="fig|883081.3.peg.1339"/>
<organism evidence="1 2">
    <name type="scientific">Alloiococcus otitis ATCC 51267</name>
    <dbReference type="NCBI Taxonomy" id="883081"/>
    <lineage>
        <taxon>Bacteria</taxon>
        <taxon>Bacillati</taxon>
        <taxon>Bacillota</taxon>
        <taxon>Bacilli</taxon>
        <taxon>Lactobacillales</taxon>
        <taxon>Carnobacteriaceae</taxon>
        <taxon>Alloiococcus</taxon>
    </lineage>
</organism>